<feature type="domain" description="N-terminal" evidence="2">
    <location>
        <begin position="20"/>
        <end position="127"/>
    </location>
</feature>
<dbReference type="Pfam" id="PF08401">
    <property type="entry name" value="ArdcN"/>
    <property type="match status" value="1"/>
</dbReference>
<evidence type="ECO:0000313" key="8">
    <source>
        <dbReference type="EMBL" id="HAA8491753.1"/>
    </source>
</evidence>
<reference evidence="6 10" key="3">
    <citation type="submission" date="2019-09" db="EMBL/GenBank/DDBJ databases">
        <authorList>
            <consortium name="PulseNet: The National Subtyping Network for Foodborne Disease Surveillance"/>
            <person name="Tarr C.L."/>
            <person name="Trees E."/>
            <person name="Katz L.S."/>
            <person name="Carleton-Romer H.A."/>
            <person name="Stroika S."/>
            <person name="Kucerova Z."/>
            <person name="Roache K.F."/>
            <person name="Sabol A.L."/>
            <person name="Besser J."/>
            <person name="Gerner-Smidt P."/>
        </authorList>
    </citation>
    <scope>NUCLEOTIDE SEQUENCE [LARGE SCALE GENOMIC DNA]</scope>
    <source>
        <strain evidence="6 10">PNUSAL005692</strain>
    </source>
</reference>
<reference evidence="7 11" key="1">
    <citation type="journal article" date="2018" name="Genome Biol.">
        <title>SKESA: strategic k-mer extension for scrupulous assemblies.</title>
        <authorList>
            <person name="Souvorov A."/>
            <person name="Agarwala R."/>
            <person name="Lipman D.J."/>
        </authorList>
    </citation>
    <scope>NUCLEOTIDE SEQUENCE [LARGE SCALE GENOMIC DNA]</scope>
    <source>
        <strain evidence="7">09CEB371LM</strain>
        <strain evidence="8">Sam_F526FDD3-C0F7-43DB-B204-E231FEF9C926</strain>
    </source>
</reference>
<evidence type="ECO:0000313" key="5">
    <source>
        <dbReference type="EMBL" id="ECR2347307.1"/>
    </source>
</evidence>
<reference evidence="5" key="2">
    <citation type="submission" date="2019-09" db="EMBL/GenBank/DDBJ databases">
        <authorList>
            <consortium name="GenomeTrakr: Next Generation Sequencing Network for Food Pathogen Tracability"/>
        </authorList>
    </citation>
    <scope>NUCLEOTIDE SEQUENCE</scope>
    <source>
        <strain evidence="4 9">FDA00007096</strain>
        <strain evidence="5">FDA00014666</strain>
    </source>
</reference>
<dbReference type="GO" id="GO:0003697">
    <property type="term" value="F:single-stranded DNA binding"/>
    <property type="evidence" value="ECO:0007669"/>
    <property type="project" value="InterPro"/>
</dbReference>
<dbReference type="AlphaFoldDB" id="A0A6C7T8C6"/>
<evidence type="ECO:0000313" key="4">
    <source>
        <dbReference type="EMBL" id="EAC5551937.1"/>
    </source>
</evidence>
<gene>
    <name evidence="4" type="ORF">ARY78_16105</name>
    <name evidence="5" type="ORF">F1F65_15345</name>
    <name evidence="6" type="ORF">F6515_15435</name>
    <name evidence="7" type="ORF">GHH22_15435</name>
    <name evidence="8" type="ORF">GHO09_14750</name>
</gene>
<dbReference type="Proteomes" id="UP000840567">
    <property type="component" value="Unassembled WGS sequence"/>
</dbReference>
<feature type="region of interest" description="Disordered" evidence="1">
    <location>
        <begin position="328"/>
        <end position="360"/>
    </location>
</feature>
<protein>
    <submittedName>
        <fullName evidence="5">Uncharacterized protein</fullName>
    </submittedName>
</protein>
<evidence type="ECO:0000313" key="6">
    <source>
        <dbReference type="EMBL" id="ECY9784368.1"/>
    </source>
</evidence>
<evidence type="ECO:0000256" key="1">
    <source>
        <dbReference type="SAM" id="MobiDB-lite"/>
    </source>
</evidence>
<dbReference type="Pfam" id="PF18818">
    <property type="entry name" value="MPTase-PolyVal"/>
    <property type="match status" value="1"/>
</dbReference>
<comment type="caution">
    <text evidence="5">The sequence shown here is derived from an EMBL/GenBank/DDBJ whole genome shotgun (WGS) entry which is preliminary data.</text>
</comment>
<evidence type="ECO:0000259" key="2">
    <source>
        <dbReference type="Pfam" id="PF08401"/>
    </source>
</evidence>
<dbReference type="Proteomes" id="UP000840039">
    <property type="component" value="Unassembled WGS sequence"/>
</dbReference>
<evidence type="ECO:0000313" key="11">
    <source>
        <dbReference type="Proteomes" id="UP000840567"/>
    </source>
</evidence>
<organism evidence="5">
    <name type="scientific">Listeria monocytogenes</name>
    <dbReference type="NCBI Taxonomy" id="1639"/>
    <lineage>
        <taxon>Bacteria</taxon>
        <taxon>Bacillati</taxon>
        <taxon>Bacillota</taxon>
        <taxon>Bacilli</taxon>
        <taxon>Bacillales</taxon>
        <taxon>Listeriaceae</taxon>
        <taxon>Listeria</taxon>
    </lineage>
</organism>
<reference evidence="7" key="4">
    <citation type="submission" date="2019-10" db="EMBL/GenBank/DDBJ databases">
        <authorList>
            <consortium name="NCBI Pathogen Detection Project"/>
        </authorList>
    </citation>
    <scope>NUCLEOTIDE SEQUENCE</scope>
    <source>
        <strain evidence="7">09CEB371LM</strain>
        <strain evidence="8">Sam_F526FDD3-C0F7-43DB-B204-E231FEF9C926</strain>
    </source>
</reference>
<dbReference type="EMBL" id="AALGDA010000099">
    <property type="protein sequence ID" value="ECY9784368.1"/>
    <property type="molecule type" value="Genomic_DNA"/>
</dbReference>
<accession>A0A6C7T8C6</accession>
<evidence type="ECO:0000259" key="3">
    <source>
        <dbReference type="Pfam" id="PF18818"/>
    </source>
</evidence>
<name>A0A6C7T8C6_LISMN</name>
<proteinExistence type="predicted"/>
<sequence>MKKATYQLKSREEKELEVQDLMDSMYKKMEGYTTNVDQVKEYLNFMSNFYKYSSRNQQLIQTQYPGAQGVGSFAFFKEKGFSVRKGEKGIKIFVPMRMKMFDRNGAMEYISHATQEEKKKIKSGEIYSVERTHFKLSSVFDITQTNAKVSDYPSLFPNRIQEFKVENNDLREVKQVLENIADGRGIQLNTVDSLGAVKGNFTQYLNTETNEIKKIINLNGKNTPSEEIQVFVHELAHERLHNYERLQNENKNGGSITYSTEVKELQAEMTSYIVCHHIGMDTEDFSLPYIANWTKNGDEIEDKIAVLKEVKNASSDLIEEINNELDRSKNKDLSIENSYSVEKENNQQGYYTPNSAALSR</sequence>
<feature type="domain" description="Polyvalent protein metallopeptidase" evidence="3">
    <location>
        <begin position="228"/>
        <end position="295"/>
    </location>
</feature>
<dbReference type="EMBL" id="DAAEEB010000016">
    <property type="protein sequence ID" value="HAA8054527.1"/>
    <property type="molecule type" value="Genomic_DNA"/>
</dbReference>
<dbReference type="Proteomes" id="UP000489121">
    <property type="component" value="Unassembled WGS sequence"/>
</dbReference>
<dbReference type="InterPro" id="IPR013610">
    <property type="entry name" value="ArdC_N"/>
</dbReference>
<dbReference type="EMBL" id="AAAIXK010000012">
    <property type="protein sequence ID" value="EAC5551937.1"/>
    <property type="molecule type" value="Genomic_DNA"/>
</dbReference>
<feature type="compositionally biased region" description="Polar residues" evidence="1">
    <location>
        <begin position="335"/>
        <end position="360"/>
    </location>
</feature>
<dbReference type="EMBL" id="AAKFCP010000037">
    <property type="protein sequence ID" value="ECR2347307.1"/>
    <property type="molecule type" value="Genomic_DNA"/>
</dbReference>
<dbReference type="InterPro" id="IPR041459">
    <property type="entry name" value="MPTase-PolyVal"/>
</dbReference>
<evidence type="ECO:0000313" key="10">
    <source>
        <dbReference type="Proteomes" id="UP000489121"/>
    </source>
</evidence>
<dbReference type="RefSeq" id="WP_049961602.1">
    <property type="nucleotide sequence ID" value="NZ_CP168882.1"/>
</dbReference>
<evidence type="ECO:0000313" key="9">
    <source>
        <dbReference type="Proteomes" id="UP000365297"/>
    </source>
</evidence>
<evidence type="ECO:0000313" key="7">
    <source>
        <dbReference type="EMBL" id="HAA8054527.1"/>
    </source>
</evidence>
<dbReference type="EMBL" id="DAAEQL010000013">
    <property type="protein sequence ID" value="HAA8491753.1"/>
    <property type="molecule type" value="Genomic_DNA"/>
</dbReference>
<dbReference type="Proteomes" id="UP000365297">
    <property type="component" value="Unassembled WGS sequence"/>
</dbReference>